<evidence type="ECO:0000313" key="10">
    <source>
        <dbReference type="EMBL" id="RKT54870.1"/>
    </source>
</evidence>
<feature type="transmembrane region" description="Helical" evidence="8">
    <location>
        <begin position="111"/>
        <end position="130"/>
    </location>
</feature>
<keyword evidence="10" id="KW-0449">Lipoprotein</keyword>
<dbReference type="PANTHER" id="PTHR38686:SF1">
    <property type="entry name" value="APOLIPOPROTEIN N-ACYLTRANSFERASE"/>
    <property type="match status" value="1"/>
</dbReference>
<feature type="transmembrane region" description="Helical" evidence="8">
    <location>
        <begin position="191"/>
        <end position="210"/>
    </location>
</feature>
<keyword evidence="2" id="KW-1003">Cell membrane</keyword>
<dbReference type="Gene3D" id="3.60.110.10">
    <property type="entry name" value="Carbon-nitrogen hydrolase"/>
    <property type="match status" value="1"/>
</dbReference>
<keyword evidence="3 10" id="KW-0808">Transferase</keyword>
<keyword evidence="7 10" id="KW-0012">Acyltransferase</keyword>
<dbReference type="GO" id="GO:0042158">
    <property type="term" value="P:lipoprotein biosynthetic process"/>
    <property type="evidence" value="ECO:0007669"/>
    <property type="project" value="InterPro"/>
</dbReference>
<feature type="transmembrane region" description="Helical" evidence="8">
    <location>
        <begin position="150"/>
        <end position="179"/>
    </location>
</feature>
<name>A0A495W173_9PSEU</name>
<feature type="transmembrane region" description="Helical" evidence="8">
    <location>
        <begin position="20"/>
        <end position="45"/>
    </location>
</feature>
<feature type="transmembrane region" description="Helical" evidence="8">
    <location>
        <begin position="52"/>
        <end position="71"/>
    </location>
</feature>
<reference evidence="10 11" key="1">
    <citation type="submission" date="2018-10" db="EMBL/GenBank/DDBJ databases">
        <title>Sequencing the genomes of 1000 actinobacteria strains.</title>
        <authorList>
            <person name="Klenk H.-P."/>
        </authorList>
    </citation>
    <scope>NUCLEOTIDE SEQUENCE [LARGE SCALE GENOMIC DNA]</scope>
    <source>
        <strain evidence="10 11">DSM 43800</strain>
    </source>
</reference>
<evidence type="ECO:0000256" key="2">
    <source>
        <dbReference type="ARBA" id="ARBA00022475"/>
    </source>
</evidence>
<dbReference type="Pfam" id="PF00795">
    <property type="entry name" value="CN_hydrolase"/>
    <property type="match status" value="1"/>
</dbReference>
<keyword evidence="6 8" id="KW-0472">Membrane</keyword>
<keyword evidence="11" id="KW-1185">Reference proteome</keyword>
<keyword evidence="4 8" id="KW-0812">Transmembrane</keyword>
<organism evidence="10 11">
    <name type="scientific">Saccharothrix australiensis</name>
    <dbReference type="NCBI Taxonomy" id="2072"/>
    <lineage>
        <taxon>Bacteria</taxon>
        <taxon>Bacillati</taxon>
        <taxon>Actinomycetota</taxon>
        <taxon>Actinomycetes</taxon>
        <taxon>Pseudonocardiales</taxon>
        <taxon>Pseudonocardiaceae</taxon>
        <taxon>Saccharothrix</taxon>
    </lineage>
</organism>
<dbReference type="InterPro" id="IPR036526">
    <property type="entry name" value="C-N_Hydrolase_sf"/>
</dbReference>
<dbReference type="SUPFAM" id="SSF56317">
    <property type="entry name" value="Carbon-nitrogen hydrolase"/>
    <property type="match status" value="1"/>
</dbReference>
<feature type="domain" description="CN hydrolase" evidence="9">
    <location>
        <begin position="220"/>
        <end position="435"/>
    </location>
</feature>
<comment type="subcellular location">
    <subcellularLocation>
        <location evidence="1">Cell membrane</location>
        <topology evidence="1">Multi-pass membrane protein</topology>
    </subcellularLocation>
</comment>
<proteinExistence type="predicted"/>
<dbReference type="AlphaFoldDB" id="A0A495W173"/>
<dbReference type="GO" id="GO:0016410">
    <property type="term" value="F:N-acyltransferase activity"/>
    <property type="evidence" value="ECO:0007669"/>
    <property type="project" value="InterPro"/>
</dbReference>
<feature type="transmembrane region" description="Helical" evidence="8">
    <location>
        <begin position="83"/>
        <end position="104"/>
    </location>
</feature>
<evidence type="ECO:0000256" key="4">
    <source>
        <dbReference type="ARBA" id="ARBA00022692"/>
    </source>
</evidence>
<evidence type="ECO:0000259" key="9">
    <source>
        <dbReference type="PROSITE" id="PS50263"/>
    </source>
</evidence>
<dbReference type="OrthoDB" id="9811121at2"/>
<evidence type="ECO:0000256" key="3">
    <source>
        <dbReference type="ARBA" id="ARBA00022679"/>
    </source>
</evidence>
<evidence type="ECO:0000313" key="11">
    <source>
        <dbReference type="Proteomes" id="UP000282084"/>
    </source>
</evidence>
<dbReference type="PANTHER" id="PTHR38686">
    <property type="entry name" value="APOLIPOPROTEIN N-ACYLTRANSFERASE"/>
    <property type="match status" value="1"/>
</dbReference>
<dbReference type="Pfam" id="PF20154">
    <property type="entry name" value="LNT_N"/>
    <property type="match status" value="1"/>
</dbReference>
<dbReference type="InterPro" id="IPR003010">
    <property type="entry name" value="C-N_Hydrolase"/>
</dbReference>
<dbReference type="Proteomes" id="UP000282084">
    <property type="component" value="Unassembled WGS sequence"/>
</dbReference>
<keyword evidence="5 8" id="KW-1133">Transmembrane helix</keyword>
<evidence type="ECO:0000256" key="6">
    <source>
        <dbReference type="ARBA" id="ARBA00023136"/>
    </source>
</evidence>
<dbReference type="RefSeq" id="WP_121006675.1">
    <property type="nucleotide sequence ID" value="NZ_RBXO01000001.1"/>
</dbReference>
<dbReference type="GO" id="GO:0005886">
    <property type="term" value="C:plasma membrane"/>
    <property type="evidence" value="ECO:0007669"/>
    <property type="project" value="UniProtKB-SubCell"/>
</dbReference>
<evidence type="ECO:0000256" key="7">
    <source>
        <dbReference type="ARBA" id="ARBA00023315"/>
    </source>
</evidence>
<evidence type="ECO:0000256" key="8">
    <source>
        <dbReference type="SAM" id="Phobius"/>
    </source>
</evidence>
<comment type="caution">
    <text evidence="10">The sequence shown here is derived from an EMBL/GenBank/DDBJ whole genome shotgun (WGS) entry which is preliminary data.</text>
</comment>
<dbReference type="PROSITE" id="PS50263">
    <property type="entry name" value="CN_HYDROLASE"/>
    <property type="match status" value="1"/>
</dbReference>
<feature type="transmembrane region" description="Helical" evidence="8">
    <location>
        <begin position="448"/>
        <end position="464"/>
    </location>
</feature>
<gene>
    <name evidence="10" type="ORF">C8E97_3520</name>
</gene>
<evidence type="ECO:0000256" key="5">
    <source>
        <dbReference type="ARBA" id="ARBA00022989"/>
    </source>
</evidence>
<dbReference type="InterPro" id="IPR004563">
    <property type="entry name" value="Apolipo_AcylTrfase"/>
</dbReference>
<sequence>MDSGRDLVKAGCAVACSAPLFFLGTGFEPVAALTWVAPLPVLLLAPRVPAPLAAGGAFLAFLLGTANGWAFQLRSHDTPMLPVGLLIDVGMSLTFALAVLAFRLPAVRGRALAAAVGAPAAWTGLLYVVSVSNPMGLMGTFANHQADVPLVLQTAAVTGMWGVEFLVLLAPSAVAALFAPGVTGAARLRTAVVVPVVFGVALGGGALRLAGTGGGTTGRVAAVATNQEVWAPDLATPAGRDLVAAYADHIAALPEGVRAVVLPEQSFRSTEARPAVLHEPMSRLARERNMDVVVGFAHLDGDVKYNYAVVFRAEGGEPATYLKHWDRVSPRGDTPVVTAAGAGVAICLDVNHSTPTREYAAAGTGLLLVPASDEGDNGRQHSRVALLRGVEHGQAVVWSARTGVPLVADGHGRVVADARTGGDGPFTTVVADVPTGPGATPYTRFGDWFAWLCLATALAVVVTARRRPLRNR</sequence>
<evidence type="ECO:0000256" key="1">
    <source>
        <dbReference type="ARBA" id="ARBA00004651"/>
    </source>
</evidence>
<dbReference type="EMBL" id="RBXO01000001">
    <property type="protein sequence ID" value="RKT54870.1"/>
    <property type="molecule type" value="Genomic_DNA"/>
</dbReference>
<protein>
    <submittedName>
        <fullName evidence="10">Apolipoprotein N-acyltransferase</fullName>
    </submittedName>
</protein>
<accession>A0A495W173</accession>
<dbReference type="InterPro" id="IPR045378">
    <property type="entry name" value="LNT_N"/>
</dbReference>